<dbReference type="PANTHER" id="PTHR27006:SF606">
    <property type="entry name" value="INTERLEUKIN-1 RECEPTOR-ASSOCIATED KINASE 4"/>
    <property type="match status" value="1"/>
</dbReference>
<dbReference type="PANTHER" id="PTHR27006">
    <property type="entry name" value="PROMASTIGOTE SURFACE ANTIGEN PROTEIN PSA"/>
    <property type="match status" value="1"/>
</dbReference>
<reference evidence="3" key="2">
    <citation type="journal article" date="2017" name="J. Anim. Genet.">
        <title>Multiple reference genome sequences of hot pepper reveal the massive evolution of plant disease resistance genes by retroduplication.</title>
        <authorList>
            <person name="Kim S."/>
            <person name="Park J."/>
            <person name="Yeom S.-I."/>
            <person name="Kim Y.-M."/>
            <person name="Seo E."/>
            <person name="Kim K.-T."/>
            <person name="Kim M.-S."/>
            <person name="Lee J.M."/>
            <person name="Cheong K."/>
            <person name="Shin H.-S."/>
            <person name="Kim S.-B."/>
            <person name="Han K."/>
            <person name="Lee J."/>
            <person name="Park M."/>
            <person name="Lee H.-A."/>
            <person name="Lee H.-Y."/>
            <person name="Lee Y."/>
            <person name="Oh S."/>
            <person name="Lee J.H."/>
            <person name="Choi E."/>
            <person name="Choi E."/>
            <person name="Lee S.E."/>
            <person name="Jeon J."/>
            <person name="Kim H."/>
            <person name="Choi G."/>
            <person name="Song H."/>
            <person name="Lee J."/>
            <person name="Lee S.-C."/>
            <person name="Kwon J.-K."/>
            <person name="Lee H.-Y."/>
            <person name="Koo N."/>
            <person name="Hong Y."/>
            <person name="Kim R.W."/>
            <person name="Kang W.-H."/>
            <person name="Huh J.H."/>
            <person name="Kang B.-C."/>
            <person name="Yang T.-J."/>
            <person name="Lee Y.-H."/>
            <person name="Bennetzen J.L."/>
            <person name="Choi D."/>
        </authorList>
    </citation>
    <scope>NUCLEOTIDE SEQUENCE [LARGE SCALE GENOMIC DNA]</scope>
    <source>
        <strain evidence="3">cv. PBC81</strain>
    </source>
</reference>
<dbReference type="Gene3D" id="1.10.510.10">
    <property type="entry name" value="Transferase(Phosphotransferase) domain 1"/>
    <property type="match status" value="1"/>
</dbReference>
<keyword evidence="3" id="KW-1185">Reference proteome</keyword>
<dbReference type="AlphaFoldDB" id="A0A2G2VAE2"/>
<dbReference type="InterPro" id="IPR011009">
    <property type="entry name" value="Kinase-like_dom_sf"/>
</dbReference>
<evidence type="ECO:0000313" key="2">
    <source>
        <dbReference type="EMBL" id="PHT29952.1"/>
    </source>
</evidence>
<evidence type="ECO:0000259" key="1">
    <source>
        <dbReference type="Pfam" id="PF07714"/>
    </source>
</evidence>
<evidence type="ECO:0000313" key="3">
    <source>
        <dbReference type="Proteomes" id="UP000224567"/>
    </source>
</evidence>
<dbReference type="GO" id="GO:0004672">
    <property type="term" value="F:protein kinase activity"/>
    <property type="evidence" value="ECO:0007669"/>
    <property type="project" value="InterPro"/>
</dbReference>
<gene>
    <name evidence="2" type="ORF">CQW23_30451</name>
</gene>
<dbReference type="Pfam" id="PF07714">
    <property type="entry name" value="PK_Tyr_Ser-Thr"/>
    <property type="match status" value="1"/>
</dbReference>
<name>A0A2G2VAE2_CAPBA</name>
<sequence length="116" mass="12949">MPPEYIENGYYSTKSDVFSFGVLALEIVSGERNSTYQHPIYDIGLVGYAWRIWEEGKPIELLDPEIEKQGILRSAHEGWASMAQIDNAPTGKSPFGLLRGRKMGTQAISRTVTTGR</sequence>
<dbReference type="InterPro" id="IPR001245">
    <property type="entry name" value="Ser-Thr/Tyr_kinase_cat_dom"/>
</dbReference>
<dbReference type="SUPFAM" id="SSF56112">
    <property type="entry name" value="Protein kinase-like (PK-like)"/>
    <property type="match status" value="1"/>
</dbReference>
<proteinExistence type="predicted"/>
<reference evidence="2 3" key="1">
    <citation type="journal article" date="2017" name="Genome Biol.">
        <title>New reference genome sequences of hot pepper reveal the massive evolution of plant disease-resistance genes by retroduplication.</title>
        <authorList>
            <person name="Kim S."/>
            <person name="Park J."/>
            <person name="Yeom S.I."/>
            <person name="Kim Y.M."/>
            <person name="Seo E."/>
            <person name="Kim K.T."/>
            <person name="Kim M.S."/>
            <person name="Lee J.M."/>
            <person name="Cheong K."/>
            <person name="Shin H.S."/>
            <person name="Kim S.B."/>
            <person name="Han K."/>
            <person name="Lee J."/>
            <person name="Park M."/>
            <person name="Lee H.A."/>
            <person name="Lee H.Y."/>
            <person name="Lee Y."/>
            <person name="Oh S."/>
            <person name="Lee J.H."/>
            <person name="Choi E."/>
            <person name="Choi E."/>
            <person name="Lee S.E."/>
            <person name="Jeon J."/>
            <person name="Kim H."/>
            <person name="Choi G."/>
            <person name="Song H."/>
            <person name="Lee J."/>
            <person name="Lee S.C."/>
            <person name="Kwon J.K."/>
            <person name="Lee H.Y."/>
            <person name="Koo N."/>
            <person name="Hong Y."/>
            <person name="Kim R.W."/>
            <person name="Kang W.H."/>
            <person name="Huh J.H."/>
            <person name="Kang B.C."/>
            <person name="Yang T.J."/>
            <person name="Lee Y.H."/>
            <person name="Bennetzen J.L."/>
            <person name="Choi D."/>
        </authorList>
    </citation>
    <scope>NUCLEOTIDE SEQUENCE [LARGE SCALE GENOMIC DNA]</scope>
    <source>
        <strain evidence="3">cv. PBC81</strain>
    </source>
</reference>
<dbReference type="EMBL" id="MLFT02000062">
    <property type="protein sequence ID" value="PHT29952.1"/>
    <property type="molecule type" value="Genomic_DNA"/>
</dbReference>
<organism evidence="2 3">
    <name type="scientific">Capsicum baccatum</name>
    <name type="common">Peruvian pepper</name>
    <dbReference type="NCBI Taxonomy" id="33114"/>
    <lineage>
        <taxon>Eukaryota</taxon>
        <taxon>Viridiplantae</taxon>
        <taxon>Streptophyta</taxon>
        <taxon>Embryophyta</taxon>
        <taxon>Tracheophyta</taxon>
        <taxon>Spermatophyta</taxon>
        <taxon>Magnoliopsida</taxon>
        <taxon>eudicotyledons</taxon>
        <taxon>Gunneridae</taxon>
        <taxon>Pentapetalae</taxon>
        <taxon>asterids</taxon>
        <taxon>lamiids</taxon>
        <taxon>Solanales</taxon>
        <taxon>Solanaceae</taxon>
        <taxon>Solanoideae</taxon>
        <taxon>Capsiceae</taxon>
        <taxon>Capsicum</taxon>
    </lineage>
</organism>
<comment type="caution">
    <text evidence="2">The sequence shown here is derived from an EMBL/GenBank/DDBJ whole genome shotgun (WGS) entry which is preliminary data.</text>
</comment>
<dbReference type="Proteomes" id="UP000224567">
    <property type="component" value="Unassembled WGS sequence"/>
</dbReference>
<dbReference type="STRING" id="33114.A0A2G2VAE2"/>
<feature type="domain" description="Serine-threonine/tyrosine-protein kinase catalytic" evidence="1">
    <location>
        <begin position="1"/>
        <end position="32"/>
    </location>
</feature>
<protein>
    <submittedName>
        <fullName evidence="2">Cysteine-rich receptor-like protein kinase 30</fullName>
    </submittedName>
</protein>
<accession>A0A2G2VAE2</accession>
<dbReference type="OrthoDB" id="4062651at2759"/>